<dbReference type="EMBL" id="CP009520">
    <property type="protein sequence ID" value="AKB44117.1"/>
    <property type="molecule type" value="Genomic_DNA"/>
</dbReference>
<protein>
    <submittedName>
        <fullName evidence="2">Periplasmic divalent cation tolerance protein CutA</fullName>
    </submittedName>
</protein>
<dbReference type="Pfam" id="PF03091">
    <property type="entry name" value="CutA1"/>
    <property type="match status" value="1"/>
</dbReference>
<dbReference type="InterPro" id="IPR015867">
    <property type="entry name" value="N-reg_PII/ATP_PRibTrfase_C"/>
</dbReference>
<dbReference type="PANTHER" id="PTHR23419">
    <property type="entry name" value="DIVALENT CATION TOLERANCE CUTA-RELATED"/>
    <property type="match status" value="1"/>
</dbReference>
<dbReference type="InterPro" id="IPR004323">
    <property type="entry name" value="Ion_tolerance_CutA"/>
</dbReference>
<reference evidence="2 3" key="1">
    <citation type="submission" date="2014-07" db="EMBL/GenBank/DDBJ databases">
        <title>Methanogenic archaea and the global carbon cycle.</title>
        <authorList>
            <person name="Henriksen J.R."/>
            <person name="Luke J."/>
            <person name="Reinhart S."/>
            <person name="Benedict M.N."/>
            <person name="Youngblut N.D."/>
            <person name="Metcalf M.E."/>
            <person name="Whitaker R.J."/>
            <person name="Metcalf W.W."/>
        </authorList>
    </citation>
    <scope>NUCLEOTIDE SEQUENCE [LARGE SCALE GENOMIC DNA]</scope>
    <source>
        <strain evidence="2 3">Z-761</strain>
    </source>
</reference>
<dbReference type="SUPFAM" id="SSF54913">
    <property type="entry name" value="GlnB-like"/>
    <property type="match status" value="1"/>
</dbReference>
<dbReference type="GO" id="GO:0005507">
    <property type="term" value="F:copper ion binding"/>
    <property type="evidence" value="ECO:0007669"/>
    <property type="project" value="TreeGrafter"/>
</dbReference>
<dbReference type="GeneID" id="24810293"/>
<evidence type="ECO:0000313" key="2">
    <source>
        <dbReference type="EMBL" id="AKB44117.1"/>
    </source>
</evidence>
<dbReference type="STRING" id="1434123.MSVAZ_1848"/>
<keyword evidence="3" id="KW-1185">Reference proteome</keyword>
<evidence type="ECO:0000313" key="3">
    <source>
        <dbReference type="Proteomes" id="UP000033096"/>
    </source>
</evidence>
<proteinExistence type="inferred from homology"/>
<dbReference type="InterPro" id="IPR011322">
    <property type="entry name" value="N-reg_PII-like_a/b"/>
</dbReference>
<dbReference type="HOGENOM" id="CLU_098807_3_1_2"/>
<comment type="similarity">
    <text evidence="1">Belongs to the CutA family.</text>
</comment>
<dbReference type="Proteomes" id="UP000033096">
    <property type="component" value="Chromosome"/>
</dbReference>
<evidence type="ECO:0000256" key="1">
    <source>
        <dbReference type="ARBA" id="ARBA00010169"/>
    </source>
</evidence>
<dbReference type="GO" id="GO:0010038">
    <property type="term" value="P:response to metal ion"/>
    <property type="evidence" value="ECO:0007669"/>
    <property type="project" value="InterPro"/>
</dbReference>
<gene>
    <name evidence="2" type="ORF">MSVAZ_1848</name>
</gene>
<dbReference type="Gene3D" id="3.30.70.120">
    <property type="match status" value="1"/>
</dbReference>
<dbReference type="PATRIC" id="fig|1434123.4.peg.2237"/>
<accession>A0A0E3Q6E3</accession>
<dbReference type="PANTHER" id="PTHR23419:SF8">
    <property type="entry name" value="FI09726P"/>
    <property type="match status" value="1"/>
</dbReference>
<dbReference type="RefSeq" id="WP_048120586.1">
    <property type="nucleotide sequence ID" value="NZ_CP009520.1"/>
</dbReference>
<name>A0A0E3Q6E3_9EURY</name>
<organism evidence="2 3">
    <name type="scientific">Methanosarcina vacuolata Z-761</name>
    <dbReference type="NCBI Taxonomy" id="1434123"/>
    <lineage>
        <taxon>Archaea</taxon>
        <taxon>Methanobacteriati</taxon>
        <taxon>Methanobacteriota</taxon>
        <taxon>Stenosarchaea group</taxon>
        <taxon>Methanomicrobia</taxon>
        <taxon>Methanosarcinales</taxon>
        <taxon>Methanosarcinaceae</taxon>
        <taxon>Methanosarcina</taxon>
    </lineage>
</organism>
<dbReference type="KEGG" id="mvc:MSVAZ_1848"/>
<sequence length="107" mass="12353">MLGIVYITAGNMKNASQIARELVSKRLAACVNMFPVSSVYRWKEEIEEDNEIAMFVKTDSSRFEEITKLVKSLHTYEMPAIEFWGIEGEKEYLDWVHVNSSGEETKK</sequence>
<dbReference type="AlphaFoldDB" id="A0A0E3Q6E3"/>